<evidence type="ECO:0000256" key="8">
    <source>
        <dbReference type="SAM" id="MobiDB-lite"/>
    </source>
</evidence>
<feature type="compositionally biased region" description="Basic and acidic residues" evidence="8">
    <location>
        <begin position="192"/>
        <end position="201"/>
    </location>
</feature>
<proteinExistence type="inferred from homology"/>
<evidence type="ECO:0000256" key="5">
    <source>
        <dbReference type="ARBA" id="ARBA00023274"/>
    </source>
</evidence>
<evidence type="ECO:0000256" key="3">
    <source>
        <dbReference type="ARBA" id="ARBA00022980"/>
    </source>
</evidence>
<dbReference type="AlphaFoldDB" id="A0A6G1GQD0"/>
<dbReference type="InterPro" id="IPR016939">
    <property type="entry name" value="Ribosomal_mS23_fun"/>
</dbReference>
<organism evidence="9 10">
    <name type="scientific">Aulographum hederae CBS 113979</name>
    <dbReference type="NCBI Taxonomy" id="1176131"/>
    <lineage>
        <taxon>Eukaryota</taxon>
        <taxon>Fungi</taxon>
        <taxon>Dikarya</taxon>
        <taxon>Ascomycota</taxon>
        <taxon>Pezizomycotina</taxon>
        <taxon>Dothideomycetes</taxon>
        <taxon>Pleosporomycetidae</taxon>
        <taxon>Aulographales</taxon>
        <taxon>Aulographaceae</taxon>
    </lineage>
</organism>
<dbReference type="PANTHER" id="PTHR37799:SF1">
    <property type="entry name" value="SMALL RIBOSOMAL SUBUNIT PROTEIN MS23"/>
    <property type="match status" value="1"/>
</dbReference>
<evidence type="ECO:0000256" key="4">
    <source>
        <dbReference type="ARBA" id="ARBA00023128"/>
    </source>
</evidence>
<protein>
    <recommendedName>
        <fullName evidence="6">Small ribosomal subunit protein mS23</fullName>
    </recommendedName>
    <alternativeName>
        <fullName evidence="7">37S ribosomal protein S25, mitochondrial</fullName>
    </alternativeName>
</protein>
<sequence length="201" mass="23085">MFKPIAIHFPEDALRNEFYNDHPWELARPRIVLENDGRDAEKWDWSRIDQPGKALDGENVVRRQQYIMEHGHPSRPSEKKVPASIAYDLARREFYDKRLESEIESRIAVEEARSQGAYFGLTELEIGDMQERKAFETWRVSAKAQVDKARDMAAGEGEGQDAVAQVFGVQRDAGDEELEAEEEEAPYDVMAEEAKARKDNT</sequence>
<evidence type="ECO:0000256" key="7">
    <source>
        <dbReference type="ARBA" id="ARBA00035421"/>
    </source>
</evidence>
<keyword evidence="5" id="KW-0687">Ribonucleoprotein</keyword>
<evidence type="ECO:0000313" key="10">
    <source>
        <dbReference type="Proteomes" id="UP000800041"/>
    </source>
</evidence>
<evidence type="ECO:0000256" key="1">
    <source>
        <dbReference type="ARBA" id="ARBA00004173"/>
    </source>
</evidence>
<gene>
    <name evidence="9" type="ORF">K402DRAFT_396952</name>
</gene>
<keyword evidence="10" id="KW-1185">Reference proteome</keyword>
<dbReference type="GO" id="GO:0005763">
    <property type="term" value="C:mitochondrial small ribosomal subunit"/>
    <property type="evidence" value="ECO:0007669"/>
    <property type="project" value="InterPro"/>
</dbReference>
<dbReference type="Proteomes" id="UP000800041">
    <property type="component" value="Unassembled WGS sequence"/>
</dbReference>
<dbReference type="PANTHER" id="PTHR37799">
    <property type="entry name" value="37S RIBOSOMAL PROTEIN S25, MITOCHONDRIAL"/>
    <property type="match status" value="1"/>
</dbReference>
<comment type="similarity">
    <text evidence="2">Belongs to the mitochondrion-specific ribosomal protein mS23 family.</text>
</comment>
<keyword evidence="3" id="KW-0689">Ribosomal protein</keyword>
<name>A0A6G1GQD0_9PEZI</name>
<comment type="subcellular location">
    <subcellularLocation>
        <location evidence="1">Mitochondrion</location>
    </subcellularLocation>
</comment>
<evidence type="ECO:0000313" key="9">
    <source>
        <dbReference type="EMBL" id="KAF1983010.1"/>
    </source>
</evidence>
<accession>A0A6G1GQD0</accession>
<evidence type="ECO:0000256" key="6">
    <source>
        <dbReference type="ARBA" id="ARBA00035137"/>
    </source>
</evidence>
<dbReference type="GO" id="GO:0003735">
    <property type="term" value="F:structural constituent of ribosome"/>
    <property type="evidence" value="ECO:0007669"/>
    <property type="project" value="InterPro"/>
</dbReference>
<evidence type="ECO:0000256" key="2">
    <source>
        <dbReference type="ARBA" id="ARBA00009864"/>
    </source>
</evidence>
<feature type="compositionally biased region" description="Acidic residues" evidence="8">
    <location>
        <begin position="174"/>
        <end position="186"/>
    </location>
</feature>
<dbReference type="EMBL" id="ML977178">
    <property type="protein sequence ID" value="KAF1983010.1"/>
    <property type="molecule type" value="Genomic_DNA"/>
</dbReference>
<dbReference type="Pfam" id="PF13741">
    <property type="entry name" value="MRP-S25"/>
    <property type="match status" value="1"/>
</dbReference>
<keyword evidence="4" id="KW-0496">Mitochondrion</keyword>
<dbReference type="OrthoDB" id="5542239at2759"/>
<reference evidence="9" key="1">
    <citation type="journal article" date="2020" name="Stud. Mycol.">
        <title>101 Dothideomycetes genomes: a test case for predicting lifestyles and emergence of pathogens.</title>
        <authorList>
            <person name="Haridas S."/>
            <person name="Albert R."/>
            <person name="Binder M."/>
            <person name="Bloem J."/>
            <person name="Labutti K."/>
            <person name="Salamov A."/>
            <person name="Andreopoulos B."/>
            <person name="Baker S."/>
            <person name="Barry K."/>
            <person name="Bills G."/>
            <person name="Bluhm B."/>
            <person name="Cannon C."/>
            <person name="Castanera R."/>
            <person name="Culley D."/>
            <person name="Daum C."/>
            <person name="Ezra D."/>
            <person name="Gonzalez J."/>
            <person name="Henrissat B."/>
            <person name="Kuo A."/>
            <person name="Liang C."/>
            <person name="Lipzen A."/>
            <person name="Lutzoni F."/>
            <person name="Magnuson J."/>
            <person name="Mondo S."/>
            <person name="Nolan M."/>
            <person name="Ohm R."/>
            <person name="Pangilinan J."/>
            <person name="Park H.-J."/>
            <person name="Ramirez L."/>
            <person name="Alfaro M."/>
            <person name="Sun H."/>
            <person name="Tritt A."/>
            <person name="Yoshinaga Y."/>
            <person name="Zwiers L.-H."/>
            <person name="Turgeon B."/>
            <person name="Goodwin S."/>
            <person name="Spatafora J."/>
            <person name="Crous P."/>
            <person name="Grigoriev I."/>
        </authorList>
    </citation>
    <scope>NUCLEOTIDE SEQUENCE</scope>
    <source>
        <strain evidence="9">CBS 113979</strain>
    </source>
</reference>
<feature type="region of interest" description="Disordered" evidence="8">
    <location>
        <begin position="169"/>
        <end position="201"/>
    </location>
</feature>